<feature type="transmembrane region" description="Helical" evidence="7">
    <location>
        <begin position="244"/>
        <end position="265"/>
    </location>
</feature>
<feature type="transmembrane region" description="Helical" evidence="7">
    <location>
        <begin position="285"/>
        <end position="301"/>
    </location>
</feature>
<dbReference type="PANTHER" id="PTHR43791">
    <property type="entry name" value="PERMEASE-RELATED"/>
    <property type="match status" value="1"/>
</dbReference>
<evidence type="ECO:0000313" key="8">
    <source>
        <dbReference type="EMBL" id="KAG7290308.1"/>
    </source>
</evidence>
<keyword evidence="2" id="KW-0813">Transport</keyword>
<feature type="transmembrane region" description="Helical" evidence="7">
    <location>
        <begin position="398"/>
        <end position="422"/>
    </location>
</feature>
<proteinExistence type="predicted"/>
<name>A0AAD4EZ25_9PEZI</name>
<evidence type="ECO:0000313" key="9">
    <source>
        <dbReference type="Proteomes" id="UP001197093"/>
    </source>
</evidence>
<evidence type="ECO:0000256" key="7">
    <source>
        <dbReference type="SAM" id="Phobius"/>
    </source>
</evidence>
<feature type="transmembrane region" description="Helical" evidence="7">
    <location>
        <begin position="42"/>
        <end position="59"/>
    </location>
</feature>
<feature type="region of interest" description="Disordered" evidence="6">
    <location>
        <begin position="1"/>
        <end position="27"/>
    </location>
</feature>
<evidence type="ECO:0000256" key="2">
    <source>
        <dbReference type="ARBA" id="ARBA00022448"/>
    </source>
</evidence>
<keyword evidence="4 7" id="KW-1133">Transmembrane helix</keyword>
<protein>
    <recommendedName>
        <fullName evidence="10">Alternative sulfate transporter</fullName>
    </recommendedName>
</protein>
<keyword evidence="9" id="KW-1185">Reference proteome</keyword>
<dbReference type="GO" id="GO:0016020">
    <property type="term" value="C:membrane"/>
    <property type="evidence" value="ECO:0007669"/>
    <property type="project" value="UniProtKB-SubCell"/>
</dbReference>
<dbReference type="Proteomes" id="UP001197093">
    <property type="component" value="Unassembled WGS sequence"/>
</dbReference>
<reference evidence="8" key="1">
    <citation type="submission" date="2023-02" db="EMBL/GenBank/DDBJ databases">
        <authorList>
            <person name="Palmer J.M."/>
        </authorList>
    </citation>
    <scope>NUCLEOTIDE SEQUENCE</scope>
    <source>
        <strain evidence="8">FW57</strain>
    </source>
</reference>
<sequence>MADEKKQIATLAESQLSRSSDDEGQEVAPWTEAEEQALVRRVDFLVVPILTLGLFALQLDRGNIGNALTDFFLQDVGITQFQFNIGQQLLSAGIVLLEAFQKGLGAYLSTRLLLGLLESGFIPAALYTLTRWYKRGETTKRFAWYYLGNLIAGGCSGLAAYGILHMRGIGGLAGWQWMFLIEGAFTVLVGVVFISIFPRSPANPVSLLGYRYFTEREAQILHQRVILDDPTKVQPRPNLTNWRLLPHILMTILALTPAQTLGAYAPSLVVSFGFDRLKSNAMLSIGSWLSILTNIGYGWVADKLNRRGPVVLVGVTILWALIVIYSKDGNLRFGLLVTAVVFQVPWHGVNGAWMSLNARTAGERSVTMAIFVMSANLSGIIGSQLFQASDAPLYKKGWTIEVALVSTALLMCIIGNLQYWVLNRLQKREGEARYHY</sequence>
<evidence type="ECO:0008006" key="10">
    <source>
        <dbReference type="Google" id="ProtNLM"/>
    </source>
</evidence>
<dbReference type="PANTHER" id="PTHR43791:SF32">
    <property type="entry name" value="MAJOR FACILITATOR SUPERFAMILY (MFS) PROFILE DOMAIN-CONTAINING PROTEIN"/>
    <property type="match status" value="1"/>
</dbReference>
<dbReference type="EMBL" id="JAHCVI010000001">
    <property type="protein sequence ID" value="KAG7290308.1"/>
    <property type="molecule type" value="Genomic_DNA"/>
</dbReference>
<feature type="transmembrane region" description="Helical" evidence="7">
    <location>
        <begin position="175"/>
        <end position="197"/>
    </location>
</feature>
<feature type="transmembrane region" description="Helical" evidence="7">
    <location>
        <begin position="308"/>
        <end position="325"/>
    </location>
</feature>
<keyword evidence="3 7" id="KW-0812">Transmembrane</keyword>
<organism evidence="8 9">
    <name type="scientific">Staphylotrichum longicolle</name>
    <dbReference type="NCBI Taxonomy" id="669026"/>
    <lineage>
        <taxon>Eukaryota</taxon>
        <taxon>Fungi</taxon>
        <taxon>Dikarya</taxon>
        <taxon>Ascomycota</taxon>
        <taxon>Pezizomycotina</taxon>
        <taxon>Sordariomycetes</taxon>
        <taxon>Sordariomycetidae</taxon>
        <taxon>Sordariales</taxon>
        <taxon>Chaetomiaceae</taxon>
        <taxon>Staphylotrichum</taxon>
    </lineage>
</organism>
<keyword evidence="5 7" id="KW-0472">Membrane</keyword>
<dbReference type="Gene3D" id="1.20.1250.20">
    <property type="entry name" value="MFS general substrate transporter like domains"/>
    <property type="match status" value="2"/>
</dbReference>
<comment type="subcellular location">
    <subcellularLocation>
        <location evidence="1">Membrane</location>
        <topology evidence="1">Multi-pass membrane protein</topology>
    </subcellularLocation>
</comment>
<dbReference type="InterPro" id="IPR036259">
    <property type="entry name" value="MFS_trans_sf"/>
</dbReference>
<dbReference type="AlphaFoldDB" id="A0AAD4EZ25"/>
<evidence type="ECO:0000256" key="3">
    <source>
        <dbReference type="ARBA" id="ARBA00022692"/>
    </source>
</evidence>
<evidence type="ECO:0000256" key="4">
    <source>
        <dbReference type="ARBA" id="ARBA00022989"/>
    </source>
</evidence>
<feature type="transmembrane region" description="Helical" evidence="7">
    <location>
        <begin position="365"/>
        <end position="386"/>
    </location>
</feature>
<evidence type="ECO:0000256" key="1">
    <source>
        <dbReference type="ARBA" id="ARBA00004141"/>
    </source>
</evidence>
<evidence type="ECO:0000256" key="6">
    <source>
        <dbReference type="SAM" id="MobiDB-lite"/>
    </source>
</evidence>
<dbReference type="GO" id="GO:0022857">
    <property type="term" value="F:transmembrane transporter activity"/>
    <property type="evidence" value="ECO:0007669"/>
    <property type="project" value="InterPro"/>
</dbReference>
<feature type="transmembrane region" description="Helical" evidence="7">
    <location>
        <begin position="331"/>
        <end position="353"/>
    </location>
</feature>
<accession>A0AAD4EZ25</accession>
<dbReference type="Pfam" id="PF07690">
    <property type="entry name" value="MFS_1"/>
    <property type="match status" value="1"/>
</dbReference>
<feature type="transmembrane region" description="Helical" evidence="7">
    <location>
        <begin position="112"/>
        <end position="130"/>
    </location>
</feature>
<dbReference type="InterPro" id="IPR011701">
    <property type="entry name" value="MFS"/>
</dbReference>
<comment type="caution">
    <text evidence="8">The sequence shown here is derived from an EMBL/GenBank/DDBJ whole genome shotgun (WGS) entry which is preliminary data.</text>
</comment>
<feature type="transmembrane region" description="Helical" evidence="7">
    <location>
        <begin position="142"/>
        <end position="163"/>
    </location>
</feature>
<evidence type="ECO:0000256" key="5">
    <source>
        <dbReference type="ARBA" id="ARBA00023136"/>
    </source>
</evidence>
<dbReference type="SUPFAM" id="SSF103473">
    <property type="entry name" value="MFS general substrate transporter"/>
    <property type="match status" value="1"/>
</dbReference>
<gene>
    <name evidence="8" type="ORF">NEMBOFW57_000307</name>
</gene>